<dbReference type="PANTHER" id="PTHR48106:SF18">
    <property type="entry name" value="QUINONE OXIDOREDUCTASE PIG3"/>
    <property type="match status" value="1"/>
</dbReference>
<name>A0A5C6Q8E8_9GAMM</name>
<dbReference type="EMBL" id="VOLQ01000028">
    <property type="protein sequence ID" value="TWX64920.1"/>
    <property type="molecule type" value="Genomic_DNA"/>
</dbReference>
<evidence type="ECO:0000259" key="3">
    <source>
        <dbReference type="SMART" id="SM00829"/>
    </source>
</evidence>
<comment type="caution">
    <text evidence="5">The sequence shown here is derived from an EMBL/GenBank/DDBJ whole genome shotgun (WGS) entry which is preliminary data.</text>
</comment>
<evidence type="ECO:0000313" key="4">
    <source>
        <dbReference type="EMBL" id="TWX57568.1"/>
    </source>
</evidence>
<evidence type="ECO:0000313" key="7">
    <source>
        <dbReference type="Proteomes" id="UP000321917"/>
    </source>
</evidence>
<dbReference type="Proteomes" id="UP000321525">
    <property type="component" value="Unassembled WGS sequence"/>
</dbReference>
<dbReference type="AlphaFoldDB" id="A0A5C6Q8E8"/>
<dbReference type="GO" id="GO:0016651">
    <property type="term" value="F:oxidoreductase activity, acting on NAD(P)H"/>
    <property type="evidence" value="ECO:0007669"/>
    <property type="project" value="TreeGrafter"/>
</dbReference>
<dbReference type="RefSeq" id="WP_146799972.1">
    <property type="nucleotide sequence ID" value="NZ_VOLP01000017.1"/>
</dbReference>
<gene>
    <name evidence="4" type="ORF">ESZ26_13330</name>
    <name evidence="5" type="ORF">ESZ27_13645</name>
</gene>
<evidence type="ECO:0000256" key="1">
    <source>
        <dbReference type="ARBA" id="ARBA00022857"/>
    </source>
</evidence>
<dbReference type="InterPro" id="IPR013154">
    <property type="entry name" value="ADH-like_N"/>
</dbReference>
<dbReference type="Gene3D" id="3.40.50.720">
    <property type="entry name" value="NAD(P)-binding Rossmann-like Domain"/>
    <property type="match status" value="1"/>
</dbReference>
<keyword evidence="1" id="KW-0521">NADP</keyword>
<accession>A0A5C6Q8E8</accession>
<dbReference type="Gene3D" id="3.90.180.10">
    <property type="entry name" value="Medium-chain alcohol dehydrogenases, catalytic domain"/>
    <property type="match status" value="1"/>
</dbReference>
<dbReference type="SMART" id="SM00829">
    <property type="entry name" value="PKS_ER"/>
    <property type="match status" value="1"/>
</dbReference>
<dbReference type="SUPFAM" id="SSF51735">
    <property type="entry name" value="NAD(P)-binding Rossmann-fold domains"/>
    <property type="match status" value="1"/>
</dbReference>
<evidence type="ECO:0000313" key="5">
    <source>
        <dbReference type="EMBL" id="TWX64920.1"/>
    </source>
</evidence>
<keyword evidence="6" id="KW-1185">Reference proteome</keyword>
<dbReference type="SUPFAM" id="SSF50129">
    <property type="entry name" value="GroES-like"/>
    <property type="match status" value="1"/>
</dbReference>
<feature type="domain" description="Enoyl reductase (ER)" evidence="3">
    <location>
        <begin position="15"/>
        <end position="328"/>
    </location>
</feature>
<dbReference type="OrthoDB" id="8629910at2"/>
<dbReference type="CDD" id="cd08291">
    <property type="entry name" value="ETR_like_1"/>
    <property type="match status" value="1"/>
</dbReference>
<evidence type="ECO:0000313" key="6">
    <source>
        <dbReference type="Proteomes" id="UP000321525"/>
    </source>
</evidence>
<dbReference type="Proteomes" id="UP000321917">
    <property type="component" value="Unassembled WGS sequence"/>
</dbReference>
<evidence type="ECO:0000256" key="2">
    <source>
        <dbReference type="ARBA" id="ARBA00023002"/>
    </source>
</evidence>
<dbReference type="InterPro" id="IPR013149">
    <property type="entry name" value="ADH-like_C"/>
</dbReference>
<protein>
    <submittedName>
        <fullName evidence="5">Zinc-binding dehydrogenase</fullName>
    </submittedName>
</protein>
<dbReference type="InterPro" id="IPR011032">
    <property type="entry name" value="GroES-like_sf"/>
</dbReference>
<dbReference type="GO" id="GO:0070402">
    <property type="term" value="F:NADPH binding"/>
    <property type="evidence" value="ECO:0007669"/>
    <property type="project" value="TreeGrafter"/>
</dbReference>
<dbReference type="PANTHER" id="PTHR48106">
    <property type="entry name" value="QUINONE OXIDOREDUCTASE PIG3-RELATED"/>
    <property type="match status" value="1"/>
</dbReference>
<reference evidence="5 7" key="1">
    <citation type="submission" date="2019-07" db="EMBL/GenBank/DDBJ databases">
        <title>Genomes of sea-ice associated Colwellia species.</title>
        <authorList>
            <person name="Bowman J.P."/>
        </authorList>
    </citation>
    <scope>NUCLEOTIDE SEQUENCE [LARGE SCALE GENOMIC DNA]</scope>
    <source>
        <strain evidence="4 6">ACAM 607</strain>
        <strain evidence="5 7">IC036</strain>
    </source>
</reference>
<dbReference type="Pfam" id="PF00107">
    <property type="entry name" value="ADH_zinc_N"/>
    <property type="match status" value="1"/>
</dbReference>
<dbReference type="Pfam" id="PF08240">
    <property type="entry name" value="ADH_N"/>
    <property type="match status" value="1"/>
</dbReference>
<sequence length="374" mass="39898">MTSSKQLFTHISASGTLELSLKEVEVPTPKSHEVIVRIEAAPINPSDMWPMFGPANLAEAVLSADKLTLSAPVHSSILPRIKSRIDQMLPIGNEGAGTVIAAGDSEAAQSLMGKTVAVLTGGAYAQYCCVPAQACIVHHEGTSAKNAASSFVNPLTALGMVETMRMEGHSALVHTAAASSLGQMLNKICLAQGIPLVNIVRSHQQVEILKAIGAQYICDSSSKTFKTDLYKAIDETGATLAFDAIGGGEIVSDILNAMEQSGSKDAVGFNTYGSETNKQVYIYGGLDFSPSTLNRAYGMTWGIGGWLLMRFLSKLQPQQVAKLQQQVADEIKTTFACAFTEELSFEQAMTPATVLQYNAKKTGEKYLINPNKNS</sequence>
<proteinExistence type="predicted"/>
<dbReference type="EMBL" id="VOLR01000018">
    <property type="protein sequence ID" value="TWX57568.1"/>
    <property type="molecule type" value="Genomic_DNA"/>
</dbReference>
<organism evidence="5 7">
    <name type="scientific">Colwellia hornerae</name>
    <dbReference type="NCBI Taxonomy" id="89402"/>
    <lineage>
        <taxon>Bacteria</taxon>
        <taxon>Pseudomonadati</taxon>
        <taxon>Pseudomonadota</taxon>
        <taxon>Gammaproteobacteria</taxon>
        <taxon>Alteromonadales</taxon>
        <taxon>Colwelliaceae</taxon>
        <taxon>Colwellia</taxon>
    </lineage>
</organism>
<dbReference type="InterPro" id="IPR020843">
    <property type="entry name" value="ER"/>
</dbReference>
<keyword evidence="2" id="KW-0560">Oxidoreductase</keyword>
<dbReference type="InterPro" id="IPR036291">
    <property type="entry name" value="NAD(P)-bd_dom_sf"/>
</dbReference>